<keyword evidence="3" id="KW-1185">Reference proteome</keyword>
<feature type="signal peptide" evidence="1">
    <location>
        <begin position="1"/>
        <end position="22"/>
    </location>
</feature>
<evidence type="ECO:0000313" key="3">
    <source>
        <dbReference type="Proteomes" id="UP001244011"/>
    </source>
</evidence>
<name>A0AAJ0FIC4_9PEZI</name>
<feature type="chain" id="PRO_5042480706" description="Secreted protein" evidence="1">
    <location>
        <begin position="23"/>
        <end position="116"/>
    </location>
</feature>
<evidence type="ECO:0000256" key="1">
    <source>
        <dbReference type="SAM" id="SignalP"/>
    </source>
</evidence>
<dbReference type="EMBL" id="MU839004">
    <property type="protein sequence ID" value="KAK1768657.1"/>
    <property type="molecule type" value="Genomic_DNA"/>
</dbReference>
<reference evidence="2" key="1">
    <citation type="submission" date="2023-06" db="EMBL/GenBank/DDBJ databases">
        <title>Genome-scale phylogeny and comparative genomics of the fungal order Sordariales.</title>
        <authorList>
            <consortium name="Lawrence Berkeley National Laboratory"/>
            <person name="Hensen N."/>
            <person name="Bonometti L."/>
            <person name="Westerberg I."/>
            <person name="Brannstrom I.O."/>
            <person name="Guillou S."/>
            <person name="Cros-Aarteil S."/>
            <person name="Calhoun S."/>
            <person name="Haridas S."/>
            <person name="Kuo A."/>
            <person name="Mondo S."/>
            <person name="Pangilinan J."/>
            <person name="Riley R."/>
            <person name="Labutti K."/>
            <person name="Andreopoulos B."/>
            <person name="Lipzen A."/>
            <person name="Chen C."/>
            <person name="Yanf M."/>
            <person name="Daum C."/>
            <person name="Ng V."/>
            <person name="Clum A."/>
            <person name="Steindorff A."/>
            <person name="Ohm R."/>
            <person name="Martin F."/>
            <person name="Silar P."/>
            <person name="Natvig D."/>
            <person name="Lalanne C."/>
            <person name="Gautier V."/>
            <person name="Ament-Velasquez S.L."/>
            <person name="Kruys A."/>
            <person name="Hutchinson M.I."/>
            <person name="Powell A.J."/>
            <person name="Barry K."/>
            <person name="Miller A.N."/>
            <person name="Grigoriev I.V."/>
            <person name="Debuchy R."/>
            <person name="Gladieux P."/>
            <person name="Thoren M.H."/>
            <person name="Johannesson H."/>
        </authorList>
    </citation>
    <scope>NUCLEOTIDE SEQUENCE</scope>
    <source>
        <strain evidence="2">8032-3</strain>
    </source>
</reference>
<proteinExistence type="predicted"/>
<organism evidence="2 3">
    <name type="scientific">Phialemonium atrogriseum</name>
    <dbReference type="NCBI Taxonomy" id="1093897"/>
    <lineage>
        <taxon>Eukaryota</taxon>
        <taxon>Fungi</taxon>
        <taxon>Dikarya</taxon>
        <taxon>Ascomycota</taxon>
        <taxon>Pezizomycotina</taxon>
        <taxon>Sordariomycetes</taxon>
        <taxon>Sordariomycetidae</taxon>
        <taxon>Cephalothecales</taxon>
        <taxon>Cephalothecaceae</taxon>
        <taxon>Phialemonium</taxon>
    </lineage>
</organism>
<dbReference type="GeneID" id="85310638"/>
<evidence type="ECO:0008006" key="4">
    <source>
        <dbReference type="Google" id="ProtNLM"/>
    </source>
</evidence>
<dbReference type="Proteomes" id="UP001244011">
    <property type="component" value="Unassembled WGS sequence"/>
</dbReference>
<protein>
    <recommendedName>
        <fullName evidence="4">Secreted protein</fullName>
    </recommendedName>
</protein>
<keyword evidence="1" id="KW-0732">Signal</keyword>
<accession>A0AAJ0FIC4</accession>
<sequence>MHMRFIHLILFFFPLFIVELRAELGQEGGELSTRGFTMIILVHPGGEIRGDQAKRQASSDLLALARPPPPVFPSAMGWTNCPSGQAQTKGWGLRLGQLTDDGWWLANRRRLWSRMV</sequence>
<evidence type="ECO:0000313" key="2">
    <source>
        <dbReference type="EMBL" id="KAK1768657.1"/>
    </source>
</evidence>
<dbReference type="RefSeq" id="XP_060284870.1">
    <property type="nucleotide sequence ID" value="XM_060427451.1"/>
</dbReference>
<comment type="caution">
    <text evidence="2">The sequence shown here is derived from an EMBL/GenBank/DDBJ whole genome shotgun (WGS) entry which is preliminary data.</text>
</comment>
<dbReference type="AlphaFoldDB" id="A0AAJ0FIC4"/>
<gene>
    <name evidence="2" type="ORF">QBC33DRAFT_533265</name>
</gene>